<feature type="transmembrane region" description="Helical" evidence="1">
    <location>
        <begin position="7"/>
        <end position="29"/>
    </location>
</feature>
<dbReference type="RefSeq" id="WP_206943962.1">
    <property type="nucleotide sequence ID" value="NZ_JAFLNF010000009.1"/>
</dbReference>
<sequence>MGKIGATLLGAIVGGFSAVGAIIFWFGWGMSSQGQTTHLDPSRADYVDLLLTVATIFLGAIGLAVTVGALVIGLVALKTLREIKDEAARDAKAAAAEKINETMTNDLDPKVDRKVRDILPVAIKVALADNEHREEILTALARTGALDAAVGRIMERLYSGGPVMDPEDVVEGGDQE</sequence>
<feature type="transmembrane region" description="Helical" evidence="1">
    <location>
        <begin position="49"/>
        <end position="77"/>
    </location>
</feature>
<keyword evidence="1" id="KW-1133">Transmembrane helix</keyword>
<keyword evidence="1" id="KW-0812">Transmembrane</keyword>
<evidence type="ECO:0000256" key="1">
    <source>
        <dbReference type="SAM" id="Phobius"/>
    </source>
</evidence>
<dbReference type="AlphaFoldDB" id="A0A939J8H2"/>
<organism evidence="2 3">
    <name type="scientific">Roseibium limicola</name>
    <dbReference type="NCBI Taxonomy" id="2816037"/>
    <lineage>
        <taxon>Bacteria</taxon>
        <taxon>Pseudomonadati</taxon>
        <taxon>Pseudomonadota</taxon>
        <taxon>Alphaproteobacteria</taxon>
        <taxon>Hyphomicrobiales</taxon>
        <taxon>Stappiaceae</taxon>
        <taxon>Roseibium</taxon>
    </lineage>
</organism>
<reference evidence="2" key="1">
    <citation type="submission" date="2021-03" db="EMBL/GenBank/DDBJ databases">
        <title>Roseibium sp. CAU 1637 isolated from Incheon.</title>
        <authorList>
            <person name="Kim W."/>
        </authorList>
    </citation>
    <scope>NUCLEOTIDE SEQUENCE</scope>
    <source>
        <strain evidence="2">CAU 1637</strain>
    </source>
</reference>
<evidence type="ECO:0000313" key="2">
    <source>
        <dbReference type="EMBL" id="MBO0347197.1"/>
    </source>
</evidence>
<dbReference type="EMBL" id="JAFLNF010000009">
    <property type="protein sequence ID" value="MBO0347197.1"/>
    <property type="molecule type" value="Genomic_DNA"/>
</dbReference>
<keyword evidence="3" id="KW-1185">Reference proteome</keyword>
<evidence type="ECO:0000313" key="3">
    <source>
        <dbReference type="Proteomes" id="UP000664779"/>
    </source>
</evidence>
<protein>
    <submittedName>
        <fullName evidence="2">Uncharacterized protein</fullName>
    </submittedName>
</protein>
<name>A0A939J8H2_9HYPH</name>
<proteinExistence type="predicted"/>
<dbReference type="Proteomes" id="UP000664779">
    <property type="component" value="Unassembled WGS sequence"/>
</dbReference>
<accession>A0A939J8H2</accession>
<gene>
    <name evidence="2" type="ORF">J0X15_18355</name>
</gene>
<keyword evidence="1" id="KW-0472">Membrane</keyword>
<comment type="caution">
    <text evidence="2">The sequence shown here is derived from an EMBL/GenBank/DDBJ whole genome shotgun (WGS) entry which is preliminary data.</text>
</comment>